<dbReference type="EMBL" id="DVOE01000076">
    <property type="protein sequence ID" value="HIU99190.1"/>
    <property type="molecule type" value="Genomic_DNA"/>
</dbReference>
<dbReference type="GO" id="GO:0046872">
    <property type="term" value="F:metal ion binding"/>
    <property type="evidence" value="ECO:0007669"/>
    <property type="project" value="UniProtKB-KW"/>
</dbReference>
<sequence length="705" mass="76192">MENANIGEQKYKMLFSPMRIGALEIKNRIVMPPMMMGFGQPDGCPTEMLMDYYEERAKGGTGLIITEITRVNDDHGAAAFNQLAMSHDYHIEPMREMANRIKRHGARFFVQLHHPGRQNIGIMIHMIPLTNFCSKLCKNFPKLVYKMAPGIGKKMIAKGLVFASPGPSKCEPSKVAGGHVRGFSHREVKKLIREFIEAAVRCKKAGVDGVELHAAHGYLLQQFLSPNTNKRTDEYGGSFENRLRFVTDILKGIKEACGKDYPVIVRLSVDECYDRIGEPGKGYGLEEGVKYAVALKEAGADAIDVSSAAYDTYNWWLEPTSFDCGWRAYMAAAVKKAVGDLPVLAANIIRSAEQAERQIEAGMQDFAVFGRPHIADPHLTEKMQNGQEKDIKRCINCLYCIESMMDNAFVGKHGCCSVNPGLGEERRLAGLEKDGAGRKVTVVGAGVAGLTAAEMLSRRGFDVTVYEKEDIAGGQINLADKGPKKEKIGWCAEDLLNAATKAGAKVVFGKQVTAEDILAEGAYAVVVATGAVALRPRSIPGTDGENVYTTTQILDGSVKLSGEKVAVIGTGMTGLETGELLAEGGNKLLFVEMAPEVAPGTWFQHIDDAMPKLKAAGAEFLLSTKLVSIGEGGIEVCEVSGKAPVSRHIDCDAVVLSLGARPVSELAKALEGKVERLFTVGDAVKVGRIAEATAAAYDVAMNKIK</sequence>
<evidence type="ECO:0000256" key="2">
    <source>
        <dbReference type="ARBA" id="ARBA00001966"/>
    </source>
</evidence>
<dbReference type="GO" id="GO:0016491">
    <property type="term" value="F:oxidoreductase activity"/>
    <property type="evidence" value="ECO:0007669"/>
    <property type="project" value="UniProtKB-KW"/>
</dbReference>
<organism evidence="12 13">
    <name type="scientific">Candidatus Limadaptatus stercoripullorum</name>
    <dbReference type="NCBI Taxonomy" id="2840846"/>
    <lineage>
        <taxon>Bacteria</taxon>
        <taxon>Bacillati</taxon>
        <taxon>Bacillota</taxon>
        <taxon>Clostridia</taxon>
        <taxon>Eubacteriales</taxon>
        <taxon>Candidatus Limadaptatus</taxon>
    </lineage>
</organism>
<dbReference type="SUPFAM" id="SSF51395">
    <property type="entry name" value="FMN-linked oxidoreductases"/>
    <property type="match status" value="1"/>
</dbReference>
<dbReference type="GO" id="GO:0051536">
    <property type="term" value="F:iron-sulfur cluster binding"/>
    <property type="evidence" value="ECO:0007669"/>
    <property type="project" value="UniProtKB-KW"/>
</dbReference>
<evidence type="ECO:0000256" key="8">
    <source>
        <dbReference type="ARBA" id="ARBA00023004"/>
    </source>
</evidence>
<dbReference type="PRINTS" id="PR00469">
    <property type="entry name" value="PNDRDTASEII"/>
</dbReference>
<keyword evidence="7" id="KW-0560">Oxidoreductase</keyword>
<evidence type="ECO:0000313" key="13">
    <source>
        <dbReference type="Proteomes" id="UP000886857"/>
    </source>
</evidence>
<dbReference type="Pfam" id="PF07992">
    <property type="entry name" value="Pyr_redox_2"/>
    <property type="match status" value="1"/>
</dbReference>
<proteinExistence type="inferred from homology"/>
<feature type="domain" description="NADH:flavin oxidoreductase/NADH oxidase N-terminal" evidence="10">
    <location>
        <begin position="14"/>
        <end position="389"/>
    </location>
</feature>
<evidence type="ECO:0000259" key="10">
    <source>
        <dbReference type="Pfam" id="PF00724"/>
    </source>
</evidence>
<comment type="cofactor">
    <cofactor evidence="2">
        <name>[4Fe-4S] cluster</name>
        <dbReference type="ChEBI" id="CHEBI:49883"/>
    </cofactor>
</comment>
<evidence type="ECO:0000259" key="11">
    <source>
        <dbReference type="Pfam" id="PF07992"/>
    </source>
</evidence>
<dbReference type="Proteomes" id="UP000886857">
    <property type="component" value="Unassembled WGS sequence"/>
</dbReference>
<keyword evidence="5" id="KW-0288">FMN</keyword>
<dbReference type="Pfam" id="PF00724">
    <property type="entry name" value="Oxidored_FMN"/>
    <property type="match status" value="1"/>
</dbReference>
<dbReference type="InterPro" id="IPR051793">
    <property type="entry name" value="NADH:flavin_oxidoreductase"/>
</dbReference>
<dbReference type="InterPro" id="IPR023753">
    <property type="entry name" value="FAD/NAD-binding_dom"/>
</dbReference>
<accession>A0A9D1NAX7</accession>
<evidence type="ECO:0000256" key="4">
    <source>
        <dbReference type="ARBA" id="ARBA00022630"/>
    </source>
</evidence>
<keyword evidence="9" id="KW-0411">Iron-sulfur</keyword>
<dbReference type="SUPFAM" id="SSF51905">
    <property type="entry name" value="FAD/NAD(P)-binding domain"/>
    <property type="match status" value="1"/>
</dbReference>
<dbReference type="GO" id="GO:0010181">
    <property type="term" value="F:FMN binding"/>
    <property type="evidence" value="ECO:0007669"/>
    <property type="project" value="InterPro"/>
</dbReference>
<comment type="cofactor">
    <cofactor evidence="1">
        <name>FMN</name>
        <dbReference type="ChEBI" id="CHEBI:58210"/>
    </cofactor>
</comment>
<dbReference type="PRINTS" id="PR00368">
    <property type="entry name" value="FADPNR"/>
</dbReference>
<dbReference type="Gene3D" id="3.40.50.720">
    <property type="entry name" value="NAD(P)-binding Rossmann-like Domain"/>
    <property type="match status" value="1"/>
</dbReference>
<dbReference type="PANTHER" id="PTHR42917:SF2">
    <property type="entry name" value="2,4-DIENOYL-COA REDUCTASE [(2E)-ENOYL-COA-PRODUCING]"/>
    <property type="match status" value="1"/>
</dbReference>
<comment type="similarity">
    <text evidence="3">In the N-terminal section; belongs to the NADH:flavin oxidoreductase/NADH oxidase family.</text>
</comment>
<keyword evidence="4" id="KW-0285">Flavoprotein</keyword>
<dbReference type="Gene3D" id="3.50.50.60">
    <property type="entry name" value="FAD/NAD(P)-binding domain"/>
    <property type="match status" value="1"/>
</dbReference>
<reference evidence="12" key="1">
    <citation type="submission" date="2020-10" db="EMBL/GenBank/DDBJ databases">
        <authorList>
            <person name="Gilroy R."/>
        </authorList>
    </citation>
    <scope>NUCLEOTIDE SEQUENCE</scope>
    <source>
        <strain evidence="12">10406</strain>
    </source>
</reference>
<evidence type="ECO:0000256" key="6">
    <source>
        <dbReference type="ARBA" id="ARBA00022723"/>
    </source>
</evidence>
<evidence type="ECO:0000256" key="1">
    <source>
        <dbReference type="ARBA" id="ARBA00001917"/>
    </source>
</evidence>
<evidence type="ECO:0000256" key="9">
    <source>
        <dbReference type="ARBA" id="ARBA00023014"/>
    </source>
</evidence>
<evidence type="ECO:0000256" key="3">
    <source>
        <dbReference type="ARBA" id="ARBA00011048"/>
    </source>
</evidence>
<dbReference type="CDD" id="cd02803">
    <property type="entry name" value="OYE_like_FMN_family"/>
    <property type="match status" value="1"/>
</dbReference>
<dbReference type="AlphaFoldDB" id="A0A9D1NAX7"/>
<dbReference type="Gene3D" id="3.20.20.70">
    <property type="entry name" value="Aldolase class I"/>
    <property type="match status" value="1"/>
</dbReference>
<evidence type="ECO:0000313" key="12">
    <source>
        <dbReference type="EMBL" id="HIU99190.1"/>
    </source>
</evidence>
<dbReference type="PANTHER" id="PTHR42917">
    <property type="entry name" value="2,4-DIENOYL-COA REDUCTASE"/>
    <property type="match status" value="1"/>
</dbReference>
<name>A0A9D1NAX7_9FIRM</name>
<dbReference type="InterPro" id="IPR001155">
    <property type="entry name" value="OxRdtase_FMN_N"/>
</dbReference>
<dbReference type="InterPro" id="IPR036188">
    <property type="entry name" value="FAD/NAD-bd_sf"/>
</dbReference>
<gene>
    <name evidence="12" type="ORF">IAC73_05050</name>
</gene>
<dbReference type="InterPro" id="IPR013785">
    <property type="entry name" value="Aldolase_TIM"/>
</dbReference>
<keyword evidence="8" id="KW-0408">Iron</keyword>
<feature type="domain" description="FAD/NAD(P)-binding" evidence="11">
    <location>
        <begin position="439"/>
        <end position="674"/>
    </location>
</feature>
<reference evidence="12" key="2">
    <citation type="journal article" date="2021" name="PeerJ">
        <title>Extensive microbial diversity within the chicken gut microbiome revealed by metagenomics and culture.</title>
        <authorList>
            <person name="Gilroy R."/>
            <person name="Ravi A."/>
            <person name="Getino M."/>
            <person name="Pursley I."/>
            <person name="Horton D.L."/>
            <person name="Alikhan N.F."/>
            <person name="Baker D."/>
            <person name="Gharbi K."/>
            <person name="Hall N."/>
            <person name="Watson M."/>
            <person name="Adriaenssens E.M."/>
            <person name="Foster-Nyarko E."/>
            <person name="Jarju S."/>
            <person name="Secka A."/>
            <person name="Antonio M."/>
            <person name="Oren A."/>
            <person name="Chaudhuri R.R."/>
            <person name="La Ragione R."/>
            <person name="Hildebrand F."/>
            <person name="Pallen M.J."/>
        </authorList>
    </citation>
    <scope>NUCLEOTIDE SEQUENCE</scope>
    <source>
        <strain evidence="12">10406</strain>
    </source>
</reference>
<comment type="caution">
    <text evidence="12">The sequence shown here is derived from an EMBL/GenBank/DDBJ whole genome shotgun (WGS) entry which is preliminary data.</text>
</comment>
<evidence type="ECO:0000256" key="5">
    <source>
        <dbReference type="ARBA" id="ARBA00022643"/>
    </source>
</evidence>
<evidence type="ECO:0000256" key="7">
    <source>
        <dbReference type="ARBA" id="ARBA00023002"/>
    </source>
</evidence>
<protein>
    <submittedName>
        <fullName evidence="12">FAD-dependent oxidoreductase</fullName>
    </submittedName>
</protein>
<keyword evidence="6" id="KW-0479">Metal-binding</keyword>